<reference evidence="2 3" key="1">
    <citation type="submission" date="2018-06" db="EMBL/GenBank/DDBJ databases">
        <title>A transcriptomic atlas of mushroom development highlights an independent origin of complex multicellularity.</title>
        <authorList>
            <consortium name="DOE Joint Genome Institute"/>
            <person name="Krizsan K."/>
            <person name="Almasi E."/>
            <person name="Merenyi Z."/>
            <person name="Sahu N."/>
            <person name="Viragh M."/>
            <person name="Koszo T."/>
            <person name="Mondo S."/>
            <person name="Kiss B."/>
            <person name="Balint B."/>
            <person name="Kues U."/>
            <person name="Barry K."/>
            <person name="Hegedus J.C."/>
            <person name="Henrissat B."/>
            <person name="Johnson J."/>
            <person name="Lipzen A."/>
            <person name="Ohm R."/>
            <person name="Nagy I."/>
            <person name="Pangilinan J."/>
            <person name="Yan J."/>
            <person name="Xiong Y."/>
            <person name="Grigoriev I.V."/>
            <person name="Hibbett D.S."/>
            <person name="Nagy L.G."/>
        </authorList>
    </citation>
    <scope>NUCLEOTIDE SEQUENCE [LARGE SCALE GENOMIC DNA]</scope>
    <source>
        <strain evidence="2 3">SZMC22713</strain>
    </source>
</reference>
<accession>A0A4Y7QMI0</accession>
<dbReference type="Proteomes" id="UP000294933">
    <property type="component" value="Unassembled WGS sequence"/>
</dbReference>
<dbReference type="STRING" id="50990.A0A4Y7QMI0"/>
<feature type="region of interest" description="Disordered" evidence="1">
    <location>
        <begin position="1"/>
        <end position="22"/>
    </location>
</feature>
<dbReference type="EMBL" id="ML170157">
    <property type="protein sequence ID" value="TDL28595.1"/>
    <property type="molecule type" value="Genomic_DNA"/>
</dbReference>
<dbReference type="VEuPathDB" id="FungiDB:BD410DRAFT_232962"/>
<gene>
    <name evidence="2" type="ORF">BD410DRAFT_232962</name>
</gene>
<name>A0A4Y7QMI0_9AGAM</name>
<feature type="compositionally biased region" description="Basic and acidic residues" evidence="1">
    <location>
        <begin position="7"/>
        <end position="20"/>
    </location>
</feature>
<proteinExistence type="predicted"/>
<dbReference type="OrthoDB" id="10251155at2759"/>
<sequence>MTLAAAQRHELSASHGEKVEGVSMWEPQPDFNAWMDATTSRVESSPWALQEFDKRRHVDALKDSIPFWREQIEAADRGVEIPRWEDFLERFSAKENGGGGWDDWGTGGGWGADIGRVGYSQTASGKVSASSNGKSDGWSDGDGHSFVDEIAFKSSVSEERRQEMHAFYKMSTDEKVSRIQELVYRLHEQSQ</sequence>
<organism evidence="2 3">
    <name type="scientific">Rickenella mellea</name>
    <dbReference type="NCBI Taxonomy" id="50990"/>
    <lineage>
        <taxon>Eukaryota</taxon>
        <taxon>Fungi</taxon>
        <taxon>Dikarya</taxon>
        <taxon>Basidiomycota</taxon>
        <taxon>Agaricomycotina</taxon>
        <taxon>Agaricomycetes</taxon>
        <taxon>Hymenochaetales</taxon>
        <taxon>Rickenellaceae</taxon>
        <taxon>Rickenella</taxon>
    </lineage>
</organism>
<evidence type="ECO:0000313" key="3">
    <source>
        <dbReference type="Proteomes" id="UP000294933"/>
    </source>
</evidence>
<dbReference type="AlphaFoldDB" id="A0A4Y7QMI0"/>
<evidence type="ECO:0000313" key="2">
    <source>
        <dbReference type="EMBL" id="TDL28595.1"/>
    </source>
</evidence>
<evidence type="ECO:0000256" key="1">
    <source>
        <dbReference type="SAM" id="MobiDB-lite"/>
    </source>
</evidence>
<keyword evidence="3" id="KW-1185">Reference proteome</keyword>
<protein>
    <submittedName>
        <fullName evidence="2">Uncharacterized protein</fullName>
    </submittedName>
</protein>